<reference evidence="2" key="1">
    <citation type="submission" date="2015-10" db="EMBL/GenBank/DDBJ databases">
        <authorList>
            <person name="Martinez-Garcia P.J."/>
            <person name="Crepeau M.W."/>
            <person name="Puiu D."/>
            <person name="Gonzalez-Ibeas D."/>
            <person name="Whalen J."/>
            <person name="Stevens K."/>
            <person name="Paul R."/>
            <person name="Butterfield T."/>
            <person name="Britton M."/>
            <person name="Reagan R."/>
            <person name="Chakraborty S."/>
            <person name="Walawage S.L."/>
            <person name="Vasquez-Gross H.A."/>
            <person name="Cardeno C."/>
            <person name="Famula R."/>
            <person name="Pratt K."/>
            <person name="Kuruganti S."/>
            <person name="Aradhya M.K."/>
            <person name="Leslie C.A."/>
            <person name="Dandekar A.M."/>
            <person name="Salzberg S.L."/>
            <person name="Wegrzyn J.L."/>
            <person name="Langley C.H."/>
            <person name="Neale D.B."/>
        </authorList>
    </citation>
    <scope>NUCLEOTIDE SEQUENCE</scope>
    <source>
        <tissue evidence="2">Leaves</tissue>
    </source>
</reference>
<name>A0A833UT02_JUGRE</name>
<dbReference type="PANTHER" id="PTHR11439:SF470">
    <property type="entry name" value="CYSTEINE-RICH RLK (RECEPTOR-LIKE PROTEIN KINASE) 8"/>
    <property type="match status" value="1"/>
</dbReference>
<comment type="caution">
    <text evidence="2">The sequence shown here is derived from an EMBL/GenBank/DDBJ whole genome shotgun (WGS) entry which is preliminary data.</text>
</comment>
<feature type="non-terminal residue" evidence="2">
    <location>
        <position position="238"/>
    </location>
</feature>
<gene>
    <name evidence="2" type="ORF">F2P56_022430</name>
</gene>
<accession>A0A833UT02</accession>
<dbReference type="PANTHER" id="PTHR11439">
    <property type="entry name" value="GAG-POL-RELATED RETROTRANSPOSON"/>
    <property type="match status" value="1"/>
</dbReference>
<dbReference type="Gramene" id="Jr10_14640_p1">
    <property type="protein sequence ID" value="cds.Jr10_14640_p1"/>
    <property type="gene ID" value="Jr10_14640"/>
</dbReference>
<organism evidence="2 3">
    <name type="scientific">Juglans regia</name>
    <name type="common">English walnut</name>
    <dbReference type="NCBI Taxonomy" id="51240"/>
    <lineage>
        <taxon>Eukaryota</taxon>
        <taxon>Viridiplantae</taxon>
        <taxon>Streptophyta</taxon>
        <taxon>Embryophyta</taxon>
        <taxon>Tracheophyta</taxon>
        <taxon>Spermatophyta</taxon>
        <taxon>Magnoliopsida</taxon>
        <taxon>eudicotyledons</taxon>
        <taxon>Gunneridae</taxon>
        <taxon>Pentapetalae</taxon>
        <taxon>rosids</taxon>
        <taxon>fabids</taxon>
        <taxon>Fagales</taxon>
        <taxon>Juglandaceae</taxon>
        <taxon>Juglans</taxon>
    </lineage>
</organism>
<dbReference type="CDD" id="cd09272">
    <property type="entry name" value="RNase_HI_RT_Ty1"/>
    <property type="match status" value="1"/>
</dbReference>
<evidence type="ECO:0000259" key="1">
    <source>
        <dbReference type="Pfam" id="PF07727"/>
    </source>
</evidence>
<dbReference type="AlphaFoldDB" id="A0A833UT02"/>
<feature type="domain" description="Reverse transcriptase Ty1/copia-type" evidence="1">
    <location>
        <begin position="11"/>
        <end position="88"/>
    </location>
</feature>
<evidence type="ECO:0000313" key="2">
    <source>
        <dbReference type="EMBL" id="KAF5458400.1"/>
    </source>
</evidence>
<dbReference type="InterPro" id="IPR013103">
    <property type="entry name" value="RVT_2"/>
</dbReference>
<protein>
    <recommendedName>
        <fullName evidence="1">Reverse transcriptase Ty1/copia-type domain-containing protein</fullName>
    </recommendedName>
</protein>
<reference evidence="2" key="2">
    <citation type="submission" date="2020-03" db="EMBL/GenBank/DDBJ databases">
        <title>Walnut 2.0.</title>
        <authorList>
            <person name="Marrano A."/>
            <person name="Britton M."/>
            <person name="Zimin A.V."/>
            <person name="Zaini P.A."/>
            <person name="Workman R."/>
            <person name="Puiu D."/>
            <person name="Bianco L."/>
            <person name="Allen B.J."/>
            <person name="Troggio M."/>
            <person name="Leslie C.A."/>
            <person name="Timp W."/>
            <person name="Dendekar A."/>
            <person name="Salzberg S.L."/>
            <person name="Neale D.B."/>
        </authorList>
    </citation>
    <scope>NUCLEOTIDE SEQUENCE</scope>
    <source>
        <tissue evidence="2">Leaves</tissue>
    </source>
</reference>
<dbReference type="Proteomes" id="UP000619265">
    <property type="component" value="Unassembled WGS sequence"/>
</dbReference>
<dbReference type="Pfam" id="PF07727">
    <property type="entry name" value="RVT_2"/>
    <property type="match status" value="1"/>
</dbReference>
<dbReference type="EMBL" id="LIHL02000010">
    <property type="protein sequence ID" value="KAF5458400.1"/>
    <property type="molecule type" value="Genomic_DNA"/>
</dbReference>
<dbReference type="InterPro" id="IPR043502">
    <property type="entry name" value="DNA/RNA_pol_sf"/>
</dbReference>
<sequence length="238" mass="26428">MFNGNVFTALLVYVDDIVVASNSLDCISSLKSFLNTHFKIKDLSSLRYFLGIEVVRSAQGIHLCQRKYALDILSDSGTLGSKPAKLPMDQNLKLSKDSGSPLHDPSIYRRLVGRLLYLTITRPDISFSVQVSKKQSVVSRSSAEAEYRAMAATCCEFTWIKQLLADLHISHSNAAILHCDNQAALHIAANLVFHERTKHIEVDCHLIRNKIQEGSIVTAYVPTHSQLADIFTKALSSI</sequence>
<dbReference type="SUPFAM" id="SSF56672">
    <property type="entry name" value="DNA/RNA polymerases"/>
    <property type="match status" value="1"/>
</dbReference>
<evidence type="ECO:0000313" key="3">
    <source>
        <dbReference type="Proteomes" id="UP000619265"/>
    </source>
</evidence>
<proteinExistence type="predicted"/>